<feature type="transmembrane region" description="Helical" evidence="1">
    <location>
        <begin position="6"/>
        <end position="24"/>
    </location>
</feature>
<dbReference type="Proteomes" id="UP000814003">
    <property type="component" value="Unassembled WGS sequence"/>
</dbReference>
<keyword evidence="1" id="KW-0812">Transmembrane</keyword>
<reference evidence="2 3" key="1">
    <citation type="submission" date="2019-11" db="EMBL/GenBank/DDBJ databases">
        <title>Epiphytic Pseudomonas syringae from cherry orchards.</title>
        <authorList>
            <person name="Hulin M.T."/>
        </authorList>
    </citation>
    <scope>NUCLEOTIDE SEQUENCE [LARGE SCALE GENOMIC DNA]</scope>
    <source>
        <strain evidence="2 3">PA-6-5B</strain>
    </source>
</reference>
<keyword evidence="1" id="KW-0472">Membrane</keyword>
<evidence type="ECO:0000313" key="2">
    <source>
        <dbReference type="EMBL" id="MCF5109667.1"/>
    </source>
</evidence>
<comment type="caution">
    <text evidence="2">The sequence shown here is derived from an EMBL/GenBank/DDBJ whole genome shotgun (WGS) entry which is preliminary data.</text>
</comment>
<keyword evidence="3" id="KW-1185">Reference proteome</keyword>
<accession>A0ABS9FBJ0</accession>
<protein>
    <submittedName>
        <fullName evidence="2">Uncharacterized protein</fullName>
    </submittedName>
</protein>
<organism evidence="2 3">
    <name type="scientific">Pseudomonas gessardii</name>
    <dbReference type="NCBI Taxonomy" id="78544"/>
    <lineage>
        <taxon>Bacteria</taxon>
        <taxon>Pseudomonadati</taxon>
        <taxon>Pseudomonadota</taxon>
        <taxon>Gammaproteobacteria</taxon>
        <taxon>Pseudomonadales</taxon>
        <taxon>Pseudomonadaceae</taxon>
        <taxon>Pseudomonas</taxon>
    </lineage>
</organism>
<gene>
    <name evidence="2" type="ORF">GIW56_22820</name>
</gene>
<sequence length="118" mass="13079">MKAKYFYWGAAAVLLVGLGIRDLMNKDANALERVSKAAGLEVDCTIRKESGKRWGVCRYKNDAPASVWLDRSDTWVAANGNAIKVIDRLQSVTEPNLPNVMVDYQSPPTMPASLLEHE</sequence>
<evidence type="ECO:0000256" key="1">
    <source>
        <dbReference type="SAM" id="Phobius"/>
    </source>
</evidence>
<evidence type="ECO:0000313" key="3">
    <source>
        <dbReference type="Proteomes" id="UP000814003"/>
    </source>
</evidence>
<dbReference type="EMBL" id="WKED01000055">
    <property type="protein sequence ID" value="MCF5109667.1"/>
    <property type="molecule type" value="Genomic_DNA"/>
</dbReference>
<name>A0ABS9FBJ0_9PSED</name>
<dbReference type="RefSeq" id="WP_236309829.1">
    <property type="nucleotide sequence ID" value="NZ_WKED01000055.1"/>
</dbReference>
<proteinExistence type="predicted"/>
<keyword evidence="1" id="KW-1133">Transmembrane helix</keyword>